<dbReference type="PANTHER" id="PTHR11960:SF66">
    <property type="entry name" value="EUKARYOTIC TRANSLATION INITIATION FACTOR 4E TYPE 3"/>
    <property type="match status" value="1"/>
</dbReference>
<dbReference type="GO" id="GO:0003743">
    <property type="term" value="F:translation initiation factor activity"/>
    <property type="evidence" value="ECO:0007669"/>
    <property type="project" value="UniProtKB-KW"/>
</dbReference>
<accession>A0A9Q1HHM1</accession>
<dbReference type="GO" id="GO:0016281">
    <property type="term" value="C:eukaryotic translation initiation factor 4F complex"/>
    <property type="evidence" value="ECO:0007669"/>
    <property type="project" value="TreeGrafter"/>
</dbReference>
<dbReference type="EMBL" id="JAIZAY010000002">
    <property type="protein sequence ID" value="KAJ8046919.1"/>
    <property type="molecule type" value="Genomic_DNA"/>
</dbReference>
<dbReference type="PANTHER" id="PTHR11960">
    <property type="entry name" value="EUKARYOTIC TRANSLATION INITIATION FACTOR 4E RELATED"/>
    <property type="match status" value="1"/>
</dbReference>
<dbReference type="SUPFAM" id="SSF55418">
    <property type="entry name" value="eIF4e-like"/>
    <property type="match status" value="1"/>
</dbReference>
<keyword evidence="7" id="KW-1185">Reference proteome</keyword>
<dbReference type="InterPro" id="IPR001040">
    <property type="entry name" value="TIF_eIF_4E"/>
</dbReference>
<keyword evidence="2" id="KW-0810">Translation regulation</keyword>
<dbReference type="Pfam" id="PF01652">
    <property type="entry name" value="IF4E"/>
    <property type="match status" value="1"/>
</dbReference>
<keyword evidence="1 5" id="KW-0396">Initiation factor</keyword>
<dbReference type="Gene3D" id="3.30.760.10">
    <property type="entry name" value="RNA Cap, Translation Initiation Factor Eif4e"/>
    <property type="match status" value="1"/>
</dbReference>
<organism evidence="6 7">
    <name type="scientific">Holothuria leucospilota</name>
    <name type="common">Black long sea cucumber</name>
    <name type="synonym">Mertensiothuria leucospilota</name>
    <dbReference type="NCBI Taxonomy" id="206669"/>
    <lineage>
        <taxon>Eukaryota</taxon>
        <taxon>Metazoa</taxon>
        <taxon>Echinodermata</taxon>
        <taxon>Eleutherozoa</taxon>
        <taxon>Echinozoa</taxon>
        <taxon>Holothuroidea</taxon>
        <taxon>Aspidochirotacea</taxon>
        <taxon>Aspidochirotida</taxon>
        <taxon>Holothuriidae</taxon>
        <taxon>Holothuria</taxon>
    </lineage>
</organism>
<protein>
    <submittedName>
        <fullName evidence="6">Eukaryotic translation initiation factor 4E type 3</fullName>
    </submittedName>
</protein>
<keyword evidence="4 5" id="KW-0648">Protein biosynthesis</keyword>
<reference evidence="6" key="1">
    <citation type="submission" date="2021-10" db="EMBL/GenBank/DDBJ databases">
        <title>Tropical sea cucumber genome reveals ecological adaptation and Cuvierian tubules defense mechanism.</title>
        <authorList>
            <person name="Chen T."/>
        </authorList>
    </citation>
    <scope>NUCLEOTIDE SEQUENCE</scope>
    <source>
        <strain evidence="6">Nanhai2018</strain>
        <tissue evidence="6">Muscle</tissue>
    </source>
</reference>
<dbReference type="InterPro" id="IPR023398">
    <property type="entry name" value="TIF_eIF4e-like"/>
</dbReference>
<gene>
    <name evidence="6" type="ORF">HOLleu_05760</name>
</gene>
<sequence length="117" mass="13471">MRGETKPLWEDPANAKGGDWKFKLPKTQTSYAWKELLLATIGEQFSDFLYEGDEICGISVSIRNVDDVIMVWNRRTDLAEKARVKEKVQGILPNIEFNAVFYKSHQQHHAFEGGTRK</sequence>
<evidence type="ECO:0000256" key="5">
    <source>
        <dbReference type="RuleBase" id="RU004374"/>
    </source>
</evidence>
<name>A0A9Q1HHM1_HOLLE</name>
<dbReference type="GO" id="GO:0006417">
    <property type="term" value="P:regulation of translation"/>
    <property type="evidence" value="ECO:0007669"/>
    <property type="project" value="UniProtKB-KW"/>
</dbReference>
<evidence type="ECO:0000256" key="4">
    <source>
        <dbReference type="ARBA" id="ARBA00022917"/>
    </source>
</evidence>
<dbReference type="Proteomes" id="UP001152320">
    <property type="component" value="Chromosome 2"/>
</dbReference>
<proteinExistence type="inferred from homology"/>
<evidence type="ECO:0000256" key="1">
    <source>
        <dbReference type="ARBA" id="ARBA00022540"/>
    </source>
</evidence>
<evidence type="ECO:0000256" key="3">
    <source>
        <dbReference type="ARBA" id="ARBA00022884"/>
    </source>
</evidence>
<dbReference type="AlphaFoldDB" id="A0A9Q1HHM1"/>
<keyword evidence="3 5" id="KW-0694">RNA-binding</keyword>
<dbReference type="GO" id="GO:0000340">
    <property type="term" value="F:RNA 7-methylguanosine cap binding"/>
    <property type="evidence" value="ECO:0007669"/>
    <property type="project" value="TreeGrafter"/>
</dbReference>
<evidence type="ECO:0000256" key="2">
    <source>
        <dbReference type="ARBA" id="ARBA00022845"/>
    </source>
</evidence>
<evidence type="ECO:0000313" key="6">
    <source>
        <dbReference type="EMBL" id="KAJ8046919.1"/>
    </source>
</evidence>
<evidence type="ECO:0000313" key="7">
    <source>
        <dbReference type="Proteomes" id="UP001152320"/>
    </source>
</evidence>
<comment type="caution">
    <text evidence="6">The sequence shown here is derived from an EMBL/GenBank/DDBJ whole genome shotgun (WGS) entry which is preliminary data.</text>
</comment>
<comment type="similarity">
    <text evidence="5">Belongs to the eukaryotic initiation factor 4E family.</text>
</comment>
<dbReference type="OrthoDB" id="17977at2759"/>